<geneLocation type="plasmid" evidence="2 3">
    <name>unnamed1</name>
</geneLocation>
<evidence type="ECO:0000259" key="1">
    <source>
        <dbReference type="PROSITE" id="PS51186"/>
    </source>
</evidence>
<keyword evidence="2" id="KW-0808">Transferase</keyword>
<dbReference type="SUPFAM" id="SSF55729">
    <property type="entry name" value="Acyl-CoA N-acyltransferases (Nat)"/>
    <property type="match status" value="1"/>
</dbReference>
<dbReference type="Pfam" id="PF00583">
    <property type="entry name" value="Acetyltransf_1"/>
    <property type="match status" value="1"/>
</dbReference>
<organism evidence="2 3">
    <name type="scientific">Paenibacillus rhizovicinus</name>
    <dbReference type="NCBI Taxonomy" id="2704463"/>
    <lineage>
        <taxon>Bacteria</taxon>
        <taxon>Bacillati</taxon>
        <taxon>Bacillota</taxon>
        <taxon>Bacilli</taxon>
        <taxon>Bacillales</taxon>
        <taxon>Paenibacillaceae</taxon>
        <taxon>Paenibacillus</taxon>
    </lineage>
</organism>
<keyword evidence="3" id="KW-1185">Reference proteome</keyword>
<dbReference type="GO" id="GO:0016747">
    <property type="term" value="F:acyltransferase activity, transferring groups other than amino-acyl groups"/>
    <property type="evidence" value="ECO:0007669"/>
    <property type="project" value="InterPro"/>
</dbReference>
<dbReference type="Proteomes" id="UP000479114">
    <property type="component" value="Plasmid unnamed1"/>
</dbReference>
<dbReference type="RefSeq" id="WP_162645679.1">
    <property type="nucleotide sequence ID" value="NZ_CP048287.1"/>
</dbReference>
<dbReference type="CDD" id="cd04301">
    <property type="entry name" value="NAT_SF"/>
    <property type="match status" value="1"/>
</dbReference>
<dbReference type="AlphaFoldDB" id="A0A6C0PCE4"/>
<sequence>MEQQQQPQLLMVREDLGMLPDLVLPEGYVEHSLRPGDEDGWEHIITASFGGEHRFDKGIAADDPYKPERVRFISMENGGPVATASAWYRPQWKENTGYLHMVGLLPEHAGKKLGYAVSLAALHYMAREGRTRAVLHTDDFRIPAIKTYLNLGFIPELADDSHLDRWIALAGQLNRVIPAVQGNGTRTEIKP</sequence>
<dbReference type="Gene3D" id="3.40.630.30">
    <property type="match status" value="1"/>
</dbReference>
<evidence type="ECO:0000313" key="2">
    <source>
        <dbReference type="EMBL" id="QHW35533.1"/>
    </source>
</evidence>
<name>A0A6C0PCE4_9BACL</name>
<proteinExistence type="predicted"/>
<dbReference type="InterPro" id="IPR016181">
    <property type="entry name" value="Acyl_CoA_acyltransferase"/>
</dbReference>
<feature type="domain" description="N-acetyltransferase" evidence="1">
    <location>
        <begin position="28"/>
        <end position="172"/>
    </location>
</feature>
<reference evidence="2 3" key="1">
    <citation type="submission" date="2020-02" db="EMBL/GenBank/DDBJ databases">
        <title>Paenibacillus sp. nov., isolated from rhizosphere soil of tomato.</title>
        <authorList>
            <person name="Weon H.-Y."/>
            <person name="Lee S.A."/>
        </authorList>
    </citation>
    <scope>NUCLEOTIDE SEQUENCE [LARGE SCALE GENOMIC DNA]</scope>
    <source>
        <strain evidence="2 3">14171R-81</strain>
        <plasmid evidence="2 3">unnamed1</plasmid>
    </source>
</reference>
<dbReference type="KEGG" id="prz:GZH47_32110"/>
<dbReference type="EMBL" id="CP048287">
    <property type="protein sequence ID" value="QHW35533.1"/>
    <property type="molecule type" value="Genomic_DNA"/>
</dbReference>
<keyword evidence="2" id="KW-0614">Plasmid</keyword>
<protein>
    <submittedName>
        <fullName evidence="2">GNAT family N-acetyltransferase</fullName>
    </submittedName>
</protein>
<gene>
    <name evidence="2" type="ORF">GZH47_32110</name>
</gene>
<dbReference type="PROSITE" id="PS51186">
    <property type="entry name" value="GNAT"/>
    <property type="match status" value="1"/>
</dbReference>
<dbReference type="InterPro" id="IPR000182">
    <property type="entry name" value="GNAT_dom"/>
</dbReference>
<accession>A0A6C0PCE4</accession>
<evidence type="ECO:0000313" key="3">
    <source>
        <dbReference type="Proteomes" id="UP000479114"/>
    </source>
</evidence>